<accession>A0A815ZAX7</accession>
<evidence type="ECO:0000256" key="1">
    <source>
        <dbReference type="ARBA" id="ARBA00022676"/>
    </source>
</evidence>
<dbReference type="PANTHER" id="PTHR43630">
    <property type="entry name" value="POLY-BETA-1,6-N-ACETYL-D-GLUCOSAMINE SYNTHASE"/>
    <property type="match status" value="1"/>
</dbReference>
<keyword evidence="7" id="KW-1185">Reference proteome</keyword>
<proteinExistence type="predicted"/>
<keyword evidence="2" id="KW-0808">Transferase</keyword>
<dbReference type="Pfam" id="PF13632">
    <property type="entry name" value="Glyco_trans_2_3"/>
    <property type="match status" value="1"/>
</dbReference>
<comment type="caution">
    <text evidence="5">The sequence shown here is derived from an EMBL/GenBank/DDBJ whole genome shotgun (WGS) entry which is preliminary data.</text>
</comment>
<dbReference type="OrthoDB" id="72851at2759"/>
<protein>
    <recommendedName>
        <fullName evidence="3 4">Glycosyltransferase 2-like domain-containing protein</fullName>
    </recommendedName>
</protein>
<evidence type="ECO:0000259" key="3">
    <source>
        <dbReference type="Pfam" id="PF00535"/>
    </source>
</evidence>
<organism evidence="5 7">
    <name type="scientific">Didymodactylos carnosus</name>
    <dbReference type="NCBI Taxonomy" id="1234261"/>
    <lineage>
        <taxon>Eukaryota</taxon>
        <taxon>Metazoa</taxon>
        <taxon>Spiralia</taxon>
        <taxon>Gnathifera</taxon>
        <taxon>Rotifera</taxon>
        <taxon>Eurotatoria</taxon>
        <taxon>Bdelloidea</taxon>
        <taxon>Philodinida</taxon>
        <taxon>Philodinidae</taxon>
        <taxon>Didymodactylos</taxon>
    </lineage>
</organism>
<dbReference type="EMBL" id="CAJOBC010097446">
    <property type="protein sequence ID" value="CAF4447572.1"/>
    <property type="molecule type" value="Genomic_DNA"/>
</dbReference>
<dbReference type="EMBL" id="CAJNOQ010031495">
    <property type="protein sequence ID" value="CAF1580414.1"/>
    <property type="molecule type" value="Genomic_DNA"/>
</dbReference>
<evidence type="ECO:0000313" key="6">
    <source>
        <dbReference type="EMBL" id="CAF4447572.1"/>
    </source>
</evidence>
<feature type="domain" description="Glycosyltransferase 2-like" evidence="4">
    <location>
        <begin position="29"/>
        <end position="187"/>
    </location>
</feature>
<dbReference type="Gene3D" id="3.90.550.10">
    <property type="entry name" value="Spore Coat Polysaccharide Biosynthesis Protein SpsA, Chain A"/>
    <property type="match status" value="2"/>
</dbReference>
<evidence type="ECO:0000256" key="2">
    <source>
        <dbReference type="ARBA" id="ARBA00022679"/>
    </source>
</evidence>
<dbReference type="AlphaFoldDB" id="A0A815ZAX7"/>
<feature type="domain" description="Glycosyltransferase 2-like" evidence="3">
    <location>
        <begin position="196"/>
        <end position="265"/>
    </location>
</feature>
<dbReference type="GO" id="GO:0016757">
    <property type="term" value="F:glycosyltransferase activity"/>
    <property type="evidence" value="ECO:0007669"/>
    <property type="project" value="UniProtKB-KW"/>
</dbReference>
<sequence length="387" mass="45081">MHLIKVPFSLPRTKPKALNYAMQYCKGKYVVIYDAEDRPAFDQLLKAVIEFDRLPEEYVCLQAKLTFYNENENLLTKLFNIEYCIWFEYLLTGLSLMSLPVLLGGTSNHFKLDILQKVGFWDAYNVTEDADLGIRLSSFNYKVWILDSYTYEESPIDIMSWINQRSRWIKGFLQTFLVFLPSYMHLIKVPFSLPRTKPKALNYAMQYCKGKYVVIYDAEDRPAFDQLLKAVIEFDRLPEEYVCLQAKLTFYNENENLLTKLFNIEYCIWFEYLLTGLSLMSLPVLLGGTSNHFKLDILQKVGFWDAYNVTEDADLVELDTIAKVISSLNWLDQYLAKARRANKSIISAFHDSSEHFVVDGGARRFKEMLEKPQASAIFVRHYHGNTG</sequence>
<evidence type="ECO:0000313" key="7">
    <source>
        <dbReference type="Proteomes" id="UP000663829"/>
    </source>
</evidence>
<dbReference type="Proteomes" id="UP000663829">
    <property type="component" value="Unassembled WGS sequence"/>
</dbReference>
<dbReference type="SUPFAM" id="SSF53448">
    <property type="entry name" value="Nucleotide-diphospho-sugar transferases"/>
    <property type="match status" value="2"/>
</dbReference>
<dbReference type="InterPro" id="IPR029044">
    <property type="entry name" value="Nucleotide-diphossugar_trans"/>
</dbReference>
<name>A0A815ZAX7_9BILA</name>
<evidence type="ECO:0000259" key="4">
    <source>
        <dbReference type="Pfam" id="PF13632"/>
    </source>
</evidence>
<dbReference type="PANTHER" id="PTHR43630:SF1">
    <property type="entry name" value="POLY-BETA-1,6-N-ACETYL-D-GLUCOSAMINE SYNTHASE"/>
    <property type="match status" value="1"/>
</dbReference>
<dbReference type="InterPro" id="IPR001173">
    <property type="entry name" value="Glyco_trans_2-like"/>
</dbReference>
<keyword evidence="1" id="KW-0328">Glycosyltransferase</keyword>
<evidence type="ECO:0000313" key="5">
    <source>
        <dbReference type="EMBL" id="CAF1580414.1"/>
    </source>
</evidence>
<dbReference type="Proteomes" id="UP000681722">
    <property type="component" value="Unassembled WGS sequence"/>
</dbReference>
<gene>
    <name evidence="5" type="ORF">GPM918_LOCUS41044</name>
    <name evidence="6" type="ORF">SRO942_LOCUS42050</name>
</gene>
<reference evidence="5" key="1">
    <citation type="submission" date="2021-02" db="EMBL/GenBank/DDBJ databases">
        <authorList>
            <person name="Nowell W R."/>
        </authorList>
    </citation>
    <scope>NUCLEOTIDE SEQUENCE</scope>
</reference>
<dbReference type="Pfam" id="PF00535">
    <property type="entry name" value="Glycos_transf_2"/>
    <property type="match status" value="1"/>
</dbReference>